<evidence type="ECO:0000313" key="2">
    <source>
        <dbReference type="EMBL" id="KAF9539499.1"/>
    </source>
</evidence>
<evidence type="ECO:0000256" key="1">
    <source>
        <dbReference type="SAM" id="MobiDB-lite"/>
    </source>
</evidence>
<proteinExistence type="predicted"/>
<sequence length="107" mass="11658">GFSGVVGKATITSTKSTHFGRRRPGGWKNIDITGELLDTLEDLDKDEDEWCNDGEGDAVDDKEGTEDSDDEVLEEDPDQESVEGETGPNVDDLARGRTLNTVSEKTQ</sequence>
<organism evidence="2 3">
    <name type="scientific">Lunasporangiospora selenospora</name>
    <dbReference type="NCBI Taxonomy" id="979761"/>
    <lineage>
        <taxon>Eukaryota</taxon>
        <taxon>Fungi</taxon>
        <taxon>Fungi incertae sedis</taxon>
        <taxon>Mucoromycota</taxon>
        <taxon>Mortierellomycotina</taxon>
        <taxon>Mortierellomycetes</taxon>
        <taxon>Mortierellales</taxon>
        <taxon>Mortierellaceae</taxon>
        <taxon>Lunasporangiospora</taxon>
    </lineage>
</organism>
<accession>A0A9P6F0Y7</accession>
<reference evidence="2" key="1">
    <citation type="journal article" date="2020" name="Fungal Divers.">
        <title>Resolving the Mortierellaceae phylogeny through synthesis of multi-gene phylogenetics and phylogenomics.</title>
        <authorList>
            <person name="Vandepol N."/>
            <person name="Liber J."/>
            <person name="Desiro A."/>
            <person name="Na H."/>
            <person name="Kennedy M."/>
            <person name="Barry K."/>
            <person name="Grigoriev I.V."/>
            <person name="Miller A.N."/>
            <person name="O'Donnell K."/>
            <person name="Stajich J.E."/>
            <person name="Bonito G."/>
        </authorList>
    </citation>
    <scope>NUCLEOTIDE SEQUENCE</scope>
    <source>
        <strain evidence="2">KOD1015</strain>
    </source>
</reference>
<comment type="caution">
    <text evidence="2">The sequence shown here is derived from an EMBL/GenBank/DDBJ whole genome shotgun (WGS) entry which is preliminary data.</text>
</comment>
<keyword evidence="3" id="KW-1185">Reference proteome</keyword>
<evidence type="ECO:0000313" key="3">
    <source>
        <dbReference type="Proteomes" id="UP000780801"/>
    </source>
</evidence>
<dbReference type="AlphaFoldDB" id="A0A9P6F0Y7"/>
<protein>
    <submittedName>
        <fullName evidence="2">Uncharacterized protein</fullName>
    </submittedName>
</protein>
<feature type="compositionally biased region" description="Acidic residues" evidence="1">
    <location>
        <begin position="46"/>
        <end position="83"/>
    </location>
</feature>
<dbReference type="EMBL" id="JAABOA010007622">
    <property type="protein sequence ID" value="KAF9539499.1"/>
    <property type="molecule type" value="Genomic_DNA"/>
</dbReference>
<feature type="region of interest" description="Disordered" evidence="1">
    <location>
        <begin position="46"/>
        <end position="107"/>
    </location>
</feature>
<feature type="region of interest" description="Disordered" evidence="1">
    <location>
        <begin position="1"/>
        <end position="28"/>
    </location>
</feature>
<name>A0A9P6F0Y7_9FUNG</name>
<feature type="non-terminal residue" evidence="2">
    <location>
        <position position="107"/>
    </location>
</feature>
<gene>
    <name evidence="2" type="ORF">BGW38_009934</name>
</gene>
<feature type="compositionally biased region" description="Polar residues" evidence="1">
    <location>
        <begin position="98"/>
        <end position="107"/>
    </location>
</feature>
<dbReference type="Proteomes" id="UP000780801">
    <property type="component" value="Unassembled WGS sequence"/>
</dbReference>
<feature type="non-terminal residue" evidence="2">
    <location>
        <position position="1"/>
    </location>
</feature>